<dbReference type="AlphaFoldDB" id="A0A1B9F3G9"/>
<organism evidence="1 2">
    <name type="scientific">Dissulfuribacter thermophilus</name>
    <dbReference type="NCBI Taxonomy" id="1156395"/>
    <lineage>
        <taxon>Bacteria</taxon>
        <taxon>Pseudomonadati</taxon>
        <taxon>Thermodesulfobacteriota</taxon>
        <taxon>Dissulfuribacteria</taxon>
        <taxon>Dissulfuribacterales</taxon>
        <taxon>Dissulfuribacteraceae</taxon>
        <taxon>Dissulfuribacter</taxon>
    </lineage>
</organism>
<dbReference type="Proteomes" id="UP000093080">
    <property type="component" value="Unassembled WGS sequence"/>
</dbReference>
<keyword evidence="2" id="KW-1185">Reference proteome</keyword>
<evidence type="ECO:0000313" key="1">
    <source>
        <dbReference type="EMBL" id="OCC14311.1"/>
    </source>
</evidence>
<comment type="caution">
    <text evidence="1">The sequence shown here is derived from an EMBL/GenBank/DDBJ whole genome shotgun (WGS) entry which is preliminary data.</text>
</comment>
<dbReference type="STRING" id="1156395.DBT_2300"/>
<gene>
    <name evidence="1" type="ORF">DBT_2300</name>
</gene>
<evidence type="ECO:0000313" key="2">
    <source>
        <dbReference type="Proteomes" id="UP000093080"/>
    </source>
</evidence>
<dbReference type="EMBL" id="MAGO01000014">
    <property type="protein sequence ID" value="OCC14311.1"/>
    <property type="molecule type" value="Genomic_DNA"/>
</dbReference>
<accession>A0A1B9F3G9</accession>
<sequence>MPDENKLQKGKMINFIVYGDCKSEGAPIRIFTLKDMTNEK</sequence>
<reference evidence="1 2" key="1">
    <citation type="submission" date="2016-06" db="EMBL/GenBank/DDBJ databases">
        <title>Respiratory ammonification of nitrate coupled to the oxidation of elemental sulfur in deep-sea autotrophic thermophilic bacteria.</title>
        <authorList>
            <person name="Slobodkina G.B."/>
            <person name="Mardanov A.V."/>
            <person name="Ravin N.V."/>
            <person name="Frolova A.A."/>
            <person name="Viryasiv M.B."/>
            <person name="Chernyh N.A."/>
            <person name="Bonch-Osmolovskaya E.A."/>
            <person name="Slobodkin A.I."/>
        </authorList>
    </citation>
    <scope>NUCLEOTIDE SEQUENCE [LARGE SCALE GENOMIC DNA]</scope>
    <source>
        <strain evidence="1 2">S69</strain>
    </source>
</reference>
<protein>
    <submittedName>
        <fullName evidence="1">Uncharacterized protein</fullName>
    </submittedName>
</protein>
<name>A0A1B9F3G9_9BACT</name>
<proteinExistence type="predicted"/>